<accession>A0AAW0UIT9</accession>
<dbReference type="Pfam" id="PF00089">
    <property type="entry name" value="Trypsin"/>
    <property type="match status" value="1"/>
</dbReference>
<dbReference type="InterPro" id="IPR001314">
    <property type="entry name" value="Peptidase_S1A"/>
</dbReference>
<dbReference type="PROSITE" id="PS00135">
    <property type="entry name" value="TRYPSIN_SER"/>
    <property type="match status" value="1"/>
</dbReference>
<feature type="disulfide bond" evidence="3">
    <location>
        <begin position="127"/>
        <end position="161"/>
    </location>
</feature>
<feature type="transmembrane region" description="Helical" evidence="6">
    <location>
        <begin position="54"/>
        <end position="75"/>
    </location>
</feature>
<dbReference type="PANTHER" id="PTHR24256">
    <property type="entry name" value="TRYPTASE-RELATED"/>
    <property type="match status" value="1"/>
</dbReference>
<feature type="disulfide bond" evidence="3">
    <location>
        <begin position="166"/>
        <end position="200"/>
    </location>
</feature>
<keyword evidence="6" id="KW-1133">Transmembrane helix</keyword>
<dbReference type="InterPro" id="IPR018114">
    <property type="entry name" value="TRYPSIN_HIS"/>
</dbReference>
<comment type="caution">
    <text evidence="3">Lacks conserved residue(s) required for the propagation of feature annotation.</text>
</comment>
<evidence type="ECO:0000256" key="3">
    <source>
        <dbReference type="PROSITE-ProRule" id="PRU01005"/>
    </source>
</evidence>
<dbReference type="PROSITE" id="PS50240">
    <property type="entry name" value="TRYPSIN_DOM"/>
    <property type="match status" value="1"/>
</dbReference>
<name>A0AAW0UIT9_SCYPA</name>
<feature type="domain" description="Peptidase S1" evidence="7">
    <location>
        <begin position="255"/>
        <end position="520"/>
    </location>
</feature>
<dbReference type="CDD" id="cd00190">
    <property type="entry name" value="Tryp_SPc"/>
    <property type="match status" value="1"/>
</dbReference>
<dbReference type="InterPro" id="IPR051487">
    <property type="entry name" value="Ser/Thr_Proteases_Immune/Dev"/>
</dbReference>
<evidence type="ECO:0000256" key="4">
    <source>
        <dbReference type="RuleBase" id="RU363034"/>
    </source>
</evidence>
<dbReference type="FunFam" id="2.40.10.10:FF:000068">
    <property type="entry name" value="transmembrane protease serine 2"/>
    <property type="match status" value="1"/>
</dbReference>
<evidence type="ECO:0000256" key="2">
    <source>
        <dbReference type="ARBA" id="ARBA00024195"/>
    </source>
</evidence>
<keyword evidence="6" id="KW-0472">Membrane</keyword>
<dbReference type="GO" id="GO:0004252">
    <property type="term" value="F:serine-type endopeptidase activity"/>
    <property type="evidence" value="ECO:0007669"/>
    <property type="project" value="InterPro"/>
</dbReference>
<protein>
    <submittedName>
        <fullName evidence="9">Uncharacterized protein</fullName>
    </submittedName>
</protein>
<keyword evidence="1 3" id="KW-1015">Disulfide bond</keyword>
<dbReference type="Gene3D" id="1.10.10.1940">
    <property type="match status" value="1"/>
</dbReference>
<dbReference type="InterPro" id="IPR033116">
    <property type="entry name" value="TRYPSIN_SER"/>
</dbReference>
<comment type="similarity">
    <text evidence="2">Belongs to the peptidase S1 family. CLIP subfamily.</text>
</comment>
<evidence type="ECO:0000313" key="10">
    <source>
        <dbReference type="Proteomes" id="UP001487740"/>
    </source>
</evidence>
<dbReference type="Proteomes" id="UP001487740">
    <property type="component" value="Unassembled WGS sequence"/>
</dbReference>
<dbReference type="InterPro" id="IPR009003">
    <property type="entry name" value="Peptidase_S1_PA"/>
</dbReference>
<keyword evidence="6" id="KW-0812">Transmembrane</keyword>
<dbReference type="InterPro" id="IPR003582">
    <property type="entry name" value="ShKT_dom"/>
</dbReference>
<dbReference type="AlphaFoldDB" id="A0AAW0UIT9"/>
<keyword evidence="4" id="KW-0378">Hydrolase</keyword>
<dbReference type="Pfam" id="PF01549">
    <property type="entry name" value="ShK"/>
    <property type="match status" value="2"/>
</dbReference>
<evidence type="ECO:0000259" key="8">
    <source>
        <dbReference type="PROSITE" id="PS51670"/>
    </source>
</evidence>
<dbReference type="SUPFAM" id="SSF50494">
    <property type="entry name" value="Trypsin-like serine proteases"/>
    <property type="match status" value="1"/>
</dbReference>
<dbReference type="PROSITE" id="PS51670">
    <property type="entry name" value="SHKT"/>
    <property type="match status" value="2"/>
</dbReference>
<dbReference type="SMART" id="SM00254">
    <property type="entry name" value="ShKT"/>
    <property type="match status" value="2"/>
</dbReference>
<reference evidence="9 10" key="1">
    <citation type="submission" date="2023-03" db="EMBL/GenBank/DDBJ databases">
        <title>High-quality genome of Scylla paramamosain provides insights in environmental adaptation.</title>
        <authorList>
            <person name="Zhang L."/>
        </authorList>
    </citation>
    <scope>NUCLEOTIDE SEQUENCE [LARGE SCALE GENOMIC DNA]</scope>
    <source>
        <strain evidence="9">LZ_2023a</strain>
        <tissue evidence="9">Muscle</tissue>
    </source>
</reference>
<evidence type="ECO:0000256" key="1">
    <source>
        <dbReference type="ARBA" id="ARBA00023157"/>
    </source>
</evidence>
<keyword evidence="4" id="KW-0645">Protease</keyword>
<evidence type="ECO:0000256" key="5">
    <source>
        <dbReference type="SAM" id="MobiDB-lite"/>
    </source>
</evidence>
<evidence type="ECO:0000256" key="6">
    <source>
        <dbReference type="SAM" id="Phobius"/>
    </source>
</evidence>
<comment type="caution">
    <text evidence="9">The sequence shown here is derived from an EMBL/GenBank/DDBJ whole genome shotgun (WGS) entry which is preliminary data.</text>
</comment>
<dbReference type="InterPro" id="IPR043504">
    <property type="entry name" value="Peptidase_S1_PA_chymotrypsin"/>
</dbReference>
<evidence type="ECO:0000259" key="7">
    <source>
        <dbReference type="PROSITE" id="PS50240"/>
    </source>
</evidence>
<organism evidence="9 10">
    <name type="scientific">Scylla paramamosain</name>
    <name type="common">Mud crab</name>
    <dbReference type="NCBI Taxonomy" id="85552"/>
    <lineage>
        <taxon>Eukaryota</taxon>
        <taxon>Metazoa</taxon>
        <taxon>Ecdysozoa</taxon>
        <taxon>Arthropoda</taxon>
        <taxon>Crustacea</taxon>
        <taxon>Multicrustacea</taxon>
        <taxon>Malacostraca</taxon>
        <taxon>Eumalacostraca</taxon>
        <taxon>Eucarida</taxon>
        <taxon>Decapoda</taxon>
        <taxon>Pleocyemata</taxon>
        <taxon>Brachyura</taxon>
        <taxon>Eubrachyura</taxon>
        <taxon>Portunoidea</taxon>
        <taxon>Portunidae</taxon>
        <taxon>Portuninae</taxon>
        <taxon>Scylla</taxon>
    </lineage>
</organism>
<keyword evidence="4" id="KW-0720">Serine protease</keyword>
<feature type="region of interest" description="Disordered" evidence="5">
    <location>
        <begin position="251"/>
        <end position="289"/>
    </location>
</feature>
<evidence type="ECO:0000313" key="9">
    <source>
        <dbReference type="EMBL" id="KAK8399590.1"/>
    </source>
</evidence>
<feature type="domain" description="ShKT" evidence="8">
    <location>
        <begin position="166"/>
        <end position="200"/>
    </location>
</feature>
<sequence>MSLTPAGSIRGGGGGRRRQFEARVGAVRWGVGQLGAGELNELVVVKKKRCKMEVMMMMVVVVVVVVVTQGLPLYLRVRASHHDAPAATMKQTRGSESATTMVPWKVAAVVLAALGFFAPVHGHFGSCEDHTTQCPRLASIGLCETRRQFMLQNCPVSCDACVDPNCFDRSSRCTPMAARGLCETQKSFMLTQCPHSCDACRIGQPTAVGFTNLKTIINPDFDCGRPYPPQAGRRKRQIYFPDEIEEIIKKFPPGVVANRRRPQNPRSPQAQEGTQPIVPLPSPATSGPASLSVHDTFCGSTPITDRFLLTAAHCVFDSDQPVRTVRLGELDFAREDEANARPVDYAVEQIIVHPDFDPSSLERYNDVALIKTVEPMQFNEVVFPFCLSDKAPTPGSSVTGAGFGLVNATHRPTQLQEADLEVLEASMCEGIFEREQFTPQLRLRYPQLLQGQSILCASFPERSACQGDSGGPLFMDRNNRRFLVGIVGSGVSCRANGISILPGLYINVADHIEFIDSVLYSPSPF</sequence>
<dbReference type="InterPro" id="IPR001254">
    <property type="entry name" value="Trypsin_dom"/>
</dbReference>
<proteinExistence type="inferred from homology"/>
<feature type="domain" description="ShKT" evidence="8">
    <location>
        <begin position="127"/>
        <end position="161"/>
    </location>
</feature>
<dbReference type="SMART" id="SM00020">
    <property type="entry name" value="Tryp_SPc"/>
    <property type="match status" value="1"/>
</dbReference>
<dbReference type="PRINTS" id="PR00722">
    <property type="entry name" value="CHYMOTRYPSIN"/>
</dbReference>
<dbReference type="GO" id="GO:0006508">
    <property type="term" value="P:proteolysis"/>
    <property type="evidence" value="ECO:0007669"/>
    <property type="project" value="UniProtKB-KW"/>
</dbReference>
<keyword evidence="10" id="KW-1185">Reference proteome</keyword>
<dbReference type="Gene3D" id="2.40.10.10">
    <property type="entry name" value="Trypsin-like serine proteases"/>
    <property type="match status" value="1"/>
</dbReference>
<dbReference type="EMBL" id="JARAKH010000011">
    <property type="protein sequence ID" value="KAK8399590.1"/>
    <property type="molecule type" value="Genomic_DNA"/>
</dbReference>
<gene>
    <name evidence="9" type="ORF">O3P69_003567</name>
</gene>
<dbReference type="PROSITE" id="PS00134">
    <property type="entry name" value="TRYPSIN_HIS"/>
    <property type="match status" value="1"/>
</dbReference>